<dbReference type="InterPro" id="IPR036034">
    <property type="entry name" value="PDZ_sf"/>
</dbReference>
<dbReference type="AlphaFoldDB" id="A0A858PZ81"/>
<sequence length="489" mass="51737">MSVRRYLSLFLMIVAFAGSQVGTCADEMYVAPHTGEHIDVNRGFSGLVNMLLPSVVNISTEQTIESDDPETGGSIFGFPGFPRGLFEGLFNGLEPYITEQPKPRKAVSLGSGFIVDKSGLIVTNYHVISNAQEIQIKFSDGTTTKATVVGTDPKTDLAVLKVNVEKDLEHVKLGNSDDAKVGEWVLAIGNPFGLGGSVSVGIISARARDINIGTASEFIQTDAAINRGHSGGPLFNARGEVIGVNTAIISQQGGGNVGVAFAIPSNNAARIIEVLSRGEKVEHGWLGVVAQRVTENMKEALGLDEVRGALISNVVKDSPAERGGIKVGDVILEFNGKKINDMPQLTHVISRTGVNKKVKVVVLRDKQQVNLKVVVGKLSDVQGAAGSGVETGSELLGITVGSLPQARVGESSKLEGVLILKVDSSSDAYAEGIRRGDILVGVDAAPVTSVSDFAKELERLKQRAPGSMVLLLVKKGESPPIYVPVRMKR</sequence>
<evidence type="ECO:0000256" key="1">
    <source>
        <dbReference type="ARBA" id="ARBA00001772"/>
    </source>
</evidence>
<dbReference type="InterPro" id="IPR011782">
    <property type="entry name" value="Pept_S1C_Do"/>
</dbReference>
<evidence type="ECO:0000256" key="4">
    <source>
        <dbReference type="ARBA" id="ARBA00013035"/>
    </source>
</evidence>
<organism evidence="18 19">
    <name type="scientific">Anaplasma platys</name>
    <dbReference type="NCBI Taxonomy" id="949"/>
    <lineage>
        <taxon>Bacteria</taxon>
        <taxon>Pseudomonadati</taxon>
        <taxon>Pseudomonadota</taxon>
        <taxon>Alphaproteobacteria</taxon>
        <taxon>Rickettsiales</taxon>
        <taxon>Anaplasmataceae</taxon>
        <taxon>Anaplasma</taxon>
    </lineage>
</organism>
<evidence type="ECO:0000256" key="5">
    <source>
        <dbReference type="ARBA" id="ARBA00013958"/>
    </source>
</evidence>
<keyword evidence="7 16" id="KW-0732">Signal</keyword>
<feature type="binding site" evidence="15">
    <location>
        <position position="156"/>
    </location>
    <ligand>
        <name>substrate</name>
    </ligand>
</feature>
<dbReference type="EC" id="3.4.21.107" evidence="4"/>
<feature type="signal peptide" evidence="16">
    <location>
        <begin position="1"/>
        <end position="17"/>
    </location>
</feature>
<keyword evidence="12" id="KW-0346">Stress response</keyword>
<reference evidence="18 19" key="1">
    <citation type="journal article" date="2020" name="Pathogens">
        <title>First Whole Genome Sequence of Anaplasma platys, an Obligate Intracellular Rickettsial Pathogen of Dogs.</title>
        <authorList>
            <person name="Llanes A."/>
            <person name="Rajeev S."/>
        </authorList>
    </citation>
    <scope>NUCLEOTIDE SEQUENCE [LARGE SCALE GENOMIC DNA]</scope>
    <source>
        <strain evidence="18 19">S3</strain>
    </source>
</reference>
<evidence type="ECO:0000256" key="9">
    <source>
        <dbReference type="ARBA" id="ARBA00022764"/>
    </source>
</evidence>
<dbReference type="Pfam" id="PF13365">
    <property type="entry name" value="Trypsin_2"/>
    <property type="match status" value="1"/>
</dbReference>
<evidence type="ECO:0000256" key="6">
    <source>
        <dbReference type="ARBA" id="ARBA00022670"/>
    </source>
</evidence>
<feature type="active site" description="Charge relay system" evidence="14">
    <location>
        <position position="230"/>
    </location>
</feature>
<gene>
    <name evidence="18" type="primary">degP</name>
    <name evidence="18" type="ORF">ANPL_04215</name>
</gene>
<evidence type="ECO:0000256" key="7">
    <source>
        <dbReference type="ARBA" id="ARBA00022729"/>
    </source>
</evidence>
<dbReference type="GO" id="GO:0004252">
    <property type="term" value="F:serine-type endopeptidase activity"/>
    <property type="evidence" value="ECO:0007669"/>
    <property type="project" value="InterPro"/>
</dbReference>
<proteinExistence type="inferred from homology"/>
<dbReference type="KEGG" id="aplt:ANPL_04215"/>
<comment type="subcellular location">
    <subcellularLocation>
        <location evidence="2">Periplasm</location>
    </subcellularLocation>
</comment>
<evidence type="ECO:0000313" key="19">
    <source>
        <dbReference type="Proteomes" id="UP000500930"/>
    </source>
</evidence>
<evidence type="ECO:0000256" key="13">
    <source>
        <dbReference type="ARBA" id="ARBA00032850"/>
    </source>
</evidence>
<feature type="domain" description="PDZ" evidence="17">
    <location>
        <begin position="392"/>
        <end position="477"/>
    </location>
</feature>
<dbReference type="InterPro" id="IPR001478">
    <property type="entry name" value="PDZ"/>
</dbReference>
<dbReference type="Gene3D" id="2.30.42.10">
    <property type="match status" value="2"/>
</dbReference>
<dbReference type="Proteomes" id="UP000500930">
    <property type="component" value="Chromosome"/>
</dbReference>
<evidence type="ECO:0000256" key="3">
    <source>
        <dbReference type="ARBA" id="ARBA00010541"/>
    </source>
</evidence>
<dbReference type="InterPro" id="IPR001940">
    <property type="entry name" value="Peptidase_S1C"/>
</dbReference>
<dbReference type="SMART" id="SM00228">
    <property type="entry name" value="PDZ"/>
    <property type="match status" value="2"/>
</dbReference>
<dbReference type="PROSITE" id="PS50106">
    <property type="entry name" value="PDZ"/>
    <property type="match status" value="2"/>
</dbReference>
<feature type="active site" description="Charge relay system" evidence="14">
    <location>
        <position position="156"/>
    </location>
</feature>
<feature type="active site" description="Charge relay system" evidence="14">
    <location>
        <position position="126"/>
    </location>
</feature>
<dbReference type="GO" id="GO:0006508">
    <property type="term" value="P:proteolysis"/>
    <property type="evidence" value="ECO:0007669"/>
    <property type="project" value="UniProtKB-KW"/>
</dbReference>
<keyword evidence="6 18" id="KW-0645">Protease</keyword>
<evidence type="ECO:0000256" key="10">
    <source>
        <dbReference type="ARBA" id="ARBA00022801"/>
    </source>
</evidence>
<dbReference type="Gene3D" id="2.40.10.120">
    <property type="match status" value="1"/>
</dbReference>
<dbReference type="GO" id="GO:0042597">
    <property type="term" value="C:periplasmic space"/>
    <property type="evidence" value="ECO:0007669"/>
    <property type="project" value="UniProtKB-SubCell"/>
</dbReference>
<evidence type="ECO:0000256" key="11">
    <source>
        <dbReference type="ARBA" id="ARBA00022825"/>
    </source>
</evidence>
<dbReference type="PANTHER" id="PTHR22939">
    <property type="entry name" value="SERINE PROTEASE FAMILY S1C HTRA-RELATED"/>
    <property type="match status" value="1"/>
</dbReference>
<dbReference type="PANTHER" id="PTHR22939:SF130">
    <property type="entry name" value="PERIPLASMIC SERINE ENDOPROTEASE DEGP-LIKE-RELATED"/>
    <property type="match status" value="1"/>
</dbReference>
<evidence type="ECO:0000256" key="15">
    <source>
        <dbReference type="PIRSR" id="PIRSR611782-2"/>
    </source>
</evidence>
<dbReference type="EMBL" id="CP046391">
    <property type="protein sequence ID" value="QJC27889.1"/>
    <property type="molecule type" value="Genomic_DNA"/>
</dbReference>
<keyword evidence="9" id="KW-0574">Periplasm</keyword>
<dbReference type="NCBIfam" id="TIGR02037">
    <property type="entry name" value="degP_htrA_DO"/>
    <property type="match status" value="1"/>
</dbReference>
<evidence type="ECO:0000256" key="8">
    <source>
        <dbReference type="ARBA" id="ARBA00022737"/>
    </source>
</evidence>
<keyword evidence="19" id="KW-1185">Reference proteome</keyword>
<feature type="domain" description="PDZ" evidence="17">
    <location>
        <begin position="287"/>
        <end position="366"/>
    </location>
</feature>
<evidence type="ECO:0000259" key="17">
    <source>
        <dbReference type="PROSITE" id="PS50106"/>
    </source>
</evidence>
<dbReference type="SUPFAM" id="SSF50494">
    <property type="entry name" value="Trypsin-like serine proteases"/>
    <property type="match status" value="1"/>
</dbReference>
<keyword evidence="8" id="KW-0677">Repeat</keyword>
<dbReference type="SUPFAM" id="SSF50156">
    <property type="entry name" value="PDZ domain-like"/>
    <property type="match status" value="2"/>
</dbReference>
<feature type="binding site" evidence="15">
    <location>
        <position position="126"/>
    </location>
    <ligand>
        <name>substrate</name>
    </ligand>
</feature>
<feature type="binding site" evidence="15">
    <location>
        <begin position="228"/>
        <end position="230"/>
    </location>
    <ligand>
        <name>substrate</name>
    </ligand>
</feature>
<evidence type="ECO:0000313" key="18">
    <source>
        <dbReference type="EMBL" id="QJC27889.1"/>
    </source>
</evidence>
<dbReference type="CDD" id="cd10839">
    <property type="entry name" value="cpPDZ1_DegP-like"/>
    <property type="match status" value="1"/>
</dbReference>
<keyword evidence="10" id="KW-0378">Hydrolase</keyword>
<feature type="chain" id="PRO_5039500606" description="Probable periplasmic serine endoprotease DegP-like" evidence="16">
    <location>
        <begin position="18"/>
        <end position="489"/>
    </location>
</feature>
<dbReference type="PRINTS" id="PR00834">
    <property type="entry name" value="PROTEASES2C"/>
</dbReference>
<comment type="catalytic activity">
    <reaction evidence="1">
        <text>Acts on substrates that are at least partially unfolded. The cleavage site P1 residue is normally between a pair of hydrophobic residues, such as Val-|-Val.</text>
        <dbReference type="EC" id="3.4.21.107"/>
    </reaction>
</comment>
<protein>
    <recommendedName>
        <fullName evidence="5">Probable periplasmic serine endoprotease DegP-like</fullName>
        <ecNumber evidence="4">3.4.21.107</ecNumber>
    </recommendedName>
    <alternativeName>
        <fullName evidence="13">Protease Do</fullName>
    </alternativeName>
</protein>
<dbReference type="InterPro" id="IPR009003">
    <property type="entry name" value="Peptidase_S1_PA"/>
</dbReference>
<evidence type="ECO:0000256" key="2">
    <source>
        <dbReference type="ARBA" id="ARBA00004418"/>
    </source>
</evidence>
<dbReference type="RefSeq" id="WP_410518186.1">
    <property type="nucleotide sequence ID" value="NZ_CP046391.1"/>
</dbReference>
<name>A0A858PZ81_9RICK</name>
<evidence type="ECO:0000256" key="14">
    <source>
        <dbReference type="PIRSR" id="PIRSR611782-1"/>
    </source>
</evidence>
<feature type="binding site" evidence="15">
    <location>
        <position position="61"/>
    </location>
    <ligand>
        <name>substrate</name>
    </ligand>
</feature>
<accession>A0A858PZ81</accession>
<dbReference type="Pfam" id="PF13180">
    <property type="entry name" value="PDZ_2"/>
    <property type="match status" value="1"/>
</dbReference>
<evidence type="ECO:0000256" key="16">
    <source>
        <dbReference type="SAM" id="SignalP"/>
    </source>
</evidence>
<comment type="similarity">
    <text evidence="3">Belongs to the peptidase S1C family.</text>
</comment>
<evidence type="ECO:0000256" key="12">
    <source>
        <dbReference type="ARBA" id="ARBA00023016"/>
    </source>
</evidence>
<keyword evidence="11" id="KW-0720">Serine protease</keyword>